<name>A0A9W6FQZ5_9MICO</name>
<dbReference type="GO" id="GO:0004575">
    <property type="term" value="F:sucrose alpha-glucosidase activity"/>
    <property type="evidence" value="ECO:0007669"/>
    <property type="project" value="TreeGrafter"/>
</dbReference>
<dbReference type="Pfam" id="PF08244">
    <property type="entry name" value="Glyco_hydro_32C"/>
    <property type="match status" value="1"/>
</dbReference>
<feature type="domain" description="Glycosyl hydrolase family 32 N-terminal" evidence="5">
    <location>
        <begin position="11"/>
        <end position="315"/>
    </location>
</feature>
<dbReference type="SUPFAM" id="SSF75005">
    <property type="entry name" value="Arabinanase/levansucrase/invertase"/>
    <property type="match status" value="1"/>
</dbReference>
<evidence type="ECO:0000256" key="4">
    <source>
        <dbReference type="RuleBase" id="RU362110"/>
    </source>
</evidence>
<protein>
    <submittedName>
        <fullName evidence="7">Beta-fructosidase levanase/invertase</fullName>
    </submittedName>
</protein>
<accession>A0A9W6FQZ5</accession>
<dbReference type="SUPFAM" id="SSF49899">
    <property type="entry name" value="Concanavalin A-like lectins/glucanases"/>
    <property type="match status" value="1"/>
</dbReference>
<evidence type="ECO:0000259" key="5">
    <source>
        <dbReference type="Pfam" id="PF00251"/>
    </source>
</evidence>
<evidence type="ECO:0000256" key="3">
    <source>
        <dbReference type="ARBA" id="ARBA00023295"/>
    </source>
</evidence>
<reference evidence="7" key="1">
    <citation type="submission" date="2022-12" db="EMBL/GenBank/DDBJ databases">
        <title>Reference genome sequencing for broad-spectrum identification of bacterial and archaeal isolates by mass spectrometry.</title>
        <authorList>
            <person name="Sekiguchi Y."/>
            <person name="Tourlousse D.M."/>
        </authorList>
    </citation>
    <scope>NUCLEOTIDE SEQUENCE</scope>
    <source>
        <strain evidence="7">14</strain>
    </source>
</reference>
<sequence length="480" mass="52307">MSTEISRPLFHLTPRRNWMNDPNGLVHDGALWHAFFQYNPHGPDWGNMSWGHATSTDLQHWEEHPVALSHSDGEQIYSGSVVAPSTEEPLVAFYTSAYSTGMQALSRAVSHDGGFSWVADPDNPVIDRGSTDFRDPKVIRYHGDDGDSRWILLAVEAVERRVLFFESRDLRTWAEVGSFGPIGPEGVVWECPDLLRLHVDGAPDDARWVLLLSTNAVGDHADPDGSSMHYLVGDFDGRAFTTDASELTRLDHGRDLYAGVTFDNAPDDRVIMLGWMSNWRYAHVVPSAPWRGAMSLPRTLSLRSIGPEVLLVQEPAYFMRAGLAGIEPIEITEASNRLALSGHSLVDLRWEPRLTGVLRIRMQGDADATVELTHDPRAGTLVLNRLGPASEAVHPDFAGASAAPLRQPWVGRLLLSLDGPLLEVFAGDGATTMSSLVVLGSGRIQVDVCSEHPGPLAVRSVDIEADESGAVTAAPAAARA</sequence>
<dbReference type="InterPro" id="IPR018053">
    <property type="entry name" value="Glyco_hydro_32_AS"/>
</dbReference>
<comment type="caution">
    <text evidence="7">The sequence shown here is derived from an EMBL/GenBank/DDBJ whole genome shotgun (WGS) entry which is preliminary data.</text>
</comment>
<keyword evidence="8" id="KW-1185">Reference proteome</keyword>
<dbReference type="AlphaFoldDB" id="A0A9W6FQZ5"/>
<dbReference type="GO" id="GO:0005737">
    <property type="term" value="C:cytoplasm"/>
    <property type="evidence" value="ECO:0007669"/>
    <property type="project" value="TreeGrafter"/>
</dbReference>
<dbReference type="EMBL" id="BSDP01000001">
    <property type="protein sequence ID" value="GLI27137.1"/>
    <property type="molecule type" value="Genomic_DNA"/>
</dbReference>
<dbReference type="PANTHER" id="PTHR42800:SF1">
    <property type="entry name" value="EXOINULINASE INUD (AFU_ORTHOLOGUE AFUA_5G00480)"/>
    <property type="match status" value="1"/>
</dbReference>
<proteinExistence type="inferred from homology"/>
<evidence type="ECO:0000256" key="1">
    <source>
        <dbReference type="ARBA" id="ARBA00009902"/>
    </source>
</evidence>
<comment type="similarity">
    <text evidence="1 4">Belongs to the glycosyl hydrolase 32 family.</text>
</comment>
<dbReference type="Gene3D" id="2.115.10.20">
    <property type="entry name" value="Glycosyl hydrolase domain, family 43"/>
    <property type="match status" value="1"/>
</dbReference>
<evidence type="ECO:0000313" key="8">
    <source>
        <dbReference type="Proteomes" id="UP001144396"/>
    </source>
</evidence>
<dbReference type="InterPro" id="IPR023296">
    <property type="entry name" value="Glyco_hydro_beta-prop_sf"/>
</dbReference>
<dbReference type="Pfam" id="PF00251">
    <property type="entry name" value="Glyco_hydro_32N"/>
    <property type="match status" value="1"/>
</dbReference>
<dbReference type="Proteomes" id="UP001144396">
    <property type="component" value="Unassembled WGS sequence"/>
</dbReference>
<dbReference type="Gene3D" id="2.60.120.560">
    <property type="entry name" value="Exo-inulinase, domain 1"/>
    <property type="match status" value="1"/>
</dbReference>
<dbReference type="CDD" id="cd18622">
    <property type="entry name" value="GH32_Inu-like"/>
    <property type="match status" value="1"/>
</dbReference>
<evidence type="ECO:0000256" key="2">
    <source>
        <dbReference type="ARBA" id="ARBA00022801"/>
    </source>
</evidence>
<dbReference type="InterPro" id="IPR013189">
    <property type="entry name" value="Glyco_hydro_32_C"/>
</dbReference>
<dbReference type="InterPro" id="IPR001362">
    <property type="entry name" value="Glyco_hydro_32"/>
</dbReference>
<dbReference type="RefSeq" id="WP_281883418.1">
    <property type="nucleotide sequence ID" value="NZ_BSDP01000001.1"/>
</dbReference>
<dbReference type="InterPro" id="IPR013148">
    <property type="entry name" value="Glyco_hydro_32_N"/>
</dbReference>
<dbReference type="GO" id="GO:0005987">
    <property type="term" value="P:sucrose catabolic process"/>
    <property type="evidence" value="ECO:0007669"/>
    <property type="project" value="TreeGrafter"/>
</dbReference>
<keyword evidence="3 4" id="KW-0326">Glycosidase</keyword>
<keyword evidence="2 4" id="KW-0378">Hydrolase</keyword>
<evidence type="ECO:0000259" key="6">
    <source>
        <dbReference type="Pfam" id="PF08244"/>
    </source>
</evidence>
<feature type="domain" description="Glycosyl hydrolase family 32 C-terminal" evidence="6">
    <location>
        <begin position="358"/>
        <end position="437"/>
    </location>
</feature>
<dbReference type="PROSITE" id="PS00609">
    <property type="entry name" value="GLYCOSYL_HYDROL_F32"/>
    <property type="match status" value="1"/>
</dbReference>
<dbReference type="InterPro" id="IPR013320">
    <property type="entry name" value="ConA-like_dom_sf"/>
</dbReference>
<organism evidence="7 8">
    <name type="scientific">Agromyces rhizosphaerae</name>
    <dbReference type="NCBI Taxonomy" id="88374"/>
    <lineage>
        <taxon>Bacteria</taxon>
        <taxon>Bacillati</taxon>
        <taxon>Actinomycetota</taxon>
        <taxon>Actinomycetes</taxon>
        <taxon>Micrococcales</taxon>
        <taxon>Microbacteriaceae</taxon>
        <taxon>Agromyces</taxon>
    </lineage>
</organism>
<evidence type="ECO:0000313" key="7">
    <source>
        <dbReference type="EMBL" id="GLI27137.1"/>
    </source>
</evidence>
<gene>
    <name evidence="7" type="ORF">ARHIZOSPH14_13790</name>
</gene>
<dbReference type="SMART" id="SM00640">
    <property type="entry name" value="Glyco_32"/>
    <property type="match status" value="1"/>
</dbReference>
<dbReference type="PANTHER" id="PTHR42800">
    <property type="entry name" value="EXOINULINASE INUD (AFU_ORTHOLOGUE AFUA_5G00480)"/>
    <property type="match status" value="1"/>
</dbReference>